<comment type="caution">
    <text evidence="4">The sequence shown here is derived from an EMBL/GenBank/DDBJ whole genome shotgun (WGS) entry which is preliminary data.</text>
</comment>
<dbReference type="EMBL" id="JAUSVM010000001">
    <property type="protein sequence ID" value="MDQ0424241.1"/>
    <property type="molecule type" value="Genomic_DNA"/>
</dbReference>
<protein>
    <submittedName>
        <fullName evidence="4">AcrR family transcriptional regulator</fullName>
    </submittedName>
</protein>
<dbReference type="InterPro" id="IPR009057">
    <property type="entry name" value="Homeodomain-like_sf"/>
</dbReference>
<evidence type="ECO:0000313" key="5">
    <source>
        <dbReference type="Proteomes" id="UP001240250"/>
    </source>
</evidence>
<dbReference type="SUPFAM" id="SSF46689">
    <property type="entry name" value="Homeodomain-like"/>
    <property type="match status" value="1"/>
</dbReference>
<name>A0ABU0GFW9_9CELL</name>
<sequence>MSARRTADETRDLIRTTALHLFRERGFDATTMRAVAQEAGVAVGNAYHHFASKDDLVQEVYLEVNREHAARARTALATGGDLTSRLRATWHAGLDAFGPYRRFGVESIGVAIRPGSAASPFSASSVPSADLSRAIFREVVDGASPAVPAHLRADLPELLWLAQLGVVVAWVHDTTPDQRRVRALVDGAAPLVGRLVGLARLPVARGVAEDALRLLAAVRP</sequence>
<feature type="domain" description="HTH tetR-type" evidence="3">
    <location>
        <begin position="8"/>
        <end position="68"/>
    </location>
</feature>
<keyword evidence="5" id="KW-1185">Reference proteome</keyword>
<dbReference type="PROSITE" id="PS01081">
    <property type="entry name" value="HTH_TETR_1"/>
    <property type="match status" value="1"/>
</dbReference>
<dbReference type="InterPro" id="IPR023772">
    <property type="entry name" value="DNA-bd_HTH_TetR-type_CS"/>
</dbReference>
<accession>A0ABU0GFW9</accession>
<proteinExistence type="predicted"/>
<dbReference type="Gene3D" id="1.10.357.10">
    <property type="entry name" value="Tetracycline Repressor, domain 2"/>
    <property type="match status" value="1"/>
</dbReference>
<dbReference type="PROSITE" id="PS50977">
    <property type="entry name" value="HTH_TETR_2"/>
    <property type="match status" value="1"/>
</dbReference>
<dbReference type="PRINTS" id="PR00455">
    <property type="entry name" value="HTHTETR"/>
</dbReference>
<dbReference type="InterPro" id="IPR036271">
    <property type="entry name" value="Tet_transcr_reg_TetR-rel_C_sf"/>
</dbReference>
<evidence type="ECO:0000256" key="1">
    <source>
        <dbReference type="ARBA" id="ARBA00023125"/>
    </source>
</evidence>
<evidence type="ECO:0000313" key="4">
    <source>
        <dbReference type="EMBL" id="MDQ0424241.1"/>
    </source>
</evidence>
<dbReference type="InterPro" id="IPR041673">
    <property type="entry name" value="TetR_C_23"/>
</dbReference>
<organism evidence="4 5">
    <name type="scientific">Cellulomonas iranensis</name>
    <dbReference type="NCBI Taxonomy" id="76862"/>
    <lineage>
        <taxon>Bacteria</taxon>
        <taxon>Bacillati</taxon>
        <taxon>Actinomycetota</taxon>
        <taxon>Actinomycetes</taxon>
        <taxon>Micrococcales</taxon>
        <taxon>Cellulomonadaceae</taxon>
        <taxon>Cellulomonas</taxon>
    </lineage>
</organism>
<dbReference type="Pfam" id="PF00440">
    <property type="entry name" value="TetR_N"/>
    <property type="match status" value="1"/>
</dbReference>
<evidence type="ECO:0000259" key="3">
    <source>
        <dbReference type="PROSITE" id="PS50977"/>
    </source>
</evidence>
<dbReference type="Proteomes" id="UP001240250">
    <property type="component" value="Unassembled WGS sequence"/>
</dbReference>
<feature type="DNA-binding region" description="H-T-H motif" evidence="2">
    <location>
        <begin position="31"/>
        <end position="50"/>
    </location>
</feature>
<dbReference type="SUPFAM" id="SSF48498">
    <property type="entry name" value="Tetracyclin repressor-like, C-terminal domain"/>
    <property type="match status" value="1"/>
</dbReference>
<dbReference type="PANTHER" id="PTHR30055:SF146">
    <property type="entry name" value="HTH-TYPE TRANSCRIPTIONAL DUAL REGULATOR CECR"/>
    <property type="match status" value="1"/>
</dbReference>
<dbReference type="Pfam" id="PF17931">
    <property type="entry name" value="TetR_C_23"/>
    <property type="match status" value="1"/>
</dbReference>
<evidence type="ECO:0000256" key="2">
    <source>
        <dbReference type="PROSITE-ProRule" id="PRU00335"/>
    </source>
</evidence>
<keyword evidence="1 2" id="KW-0238">DNA-binding</keyword>
<dbReference type="PANTHER" id="PTHR30055">
    <property type="entry name" value="HTH-TYPE TRANSCRIPTIONAL REGULATOR RUTR"/>
    <property type="match status" value="1"/>
</dbReference>
<dbReference type="InterPro" id="IPR050109">
    <property type="entry name" value="HTH-type_TetR-like_transc_reg"/>
</dbReference>
<gene>
    <name evidence="4" type="ORF">JO380_000622</name>
</gene>
<dbReference type="RefSeq" id="WP_070320448.1">
    <property type="nucleotide sequence ID" value="NZ_JAUSVM010000001.1"/>
</dbReference>
<reference evidence="4 5" key="1">
    <citation type="submission" date="2023-07" db="EMBL/GenBank/DDBJ databases">
        <title>Sequencing the genomes of 1000 actinobacteria strains.</title>
        <authorList>
            <person name="Klenk H.-P."/>
        </authorList>
    </citation>
    <scope>NUCLEOTIDE SEQUENCE [LARGE SCALE GENOMIC DNA]</scope>
    <source>
        <strain evidence="4 5">DSM 14785</strain>
    </source>
</reference>
<dbReference type="InterPro" id="IPR001647">
    <property type="entry name" value="HTH_TetR"/>
</dbReference>